<protein>
    <submittedName>
        <fullName evidence="1">Uncharacterized protein</fullName>
    </submittedName>
</protein>
<accession>A0ACC0UV57</accession>
<evidence type="ECO:0000313" key="1">
    <source>
        <dbReference type="EMBL" id="KAI9897996.1"/>
    </source>
</evidence>
<proteinExistence type="predicted"/>
<comment type="caution">
    <text evidence="1">The sequence shown here is derived from an EMBL/GenBank/DDBJ whole genome shotgun (WGS) entry which is preliminary data.</text>
</comment>
<sequence length="149" mass="16021">MKPHLITTNLWFSGDAEEAAKHYVSIFPDSSVDEVHRYGGSEVSAVTFTLSGAPFVAINGGGDAMRFTAAVSFQVEAENQAEVDGYWAKLGAGADESKQAAGWLVDKYGISWQVTPKQLTPLLKGEKAAEVAEAMLQMKKIDIAKLEAI</sequence>
<gene>
    <name evidence="1" type="ORF">N3K66_006356</name>
</gene>
<reference evidence="1" key="1">
    <citation type="submission" date="2022-10" db="EMBL/GenBank/DDBJ databases">
        <title>Complete Genome of Trichothecium roseum strain YXFP-22015, a Plant Pathogen Isolated from Citrus.</title>
        <authorList>
            <person name="Wang Y."/>
            <person name="Zhu L."/>
        </authorList>
    </citation>
    <scope>NUCLEOTIDE SEQUENCE</scope>
    <source>
        <strain evidence="1">YXFP-22015</strain>
    </source>
</reference>
<dbReference type="EMBL" id="CM047945">
    <property type="protein sequence ID" value="KAI9897996.1"/>
    <property type="molecule type" value="Genomic_DNA"/>
</dbReference>
<dbReference type="Proteomes" id="UP001163324">
    <property type="component" value="Chromosome 6"/>
</dbReference>
<evidence type="ECO:0000313" key="2">
    <source>
        <dbReference type="Proteomes" id="UP001163324"/>
    </source>
</evidence>
<organism evidence="1 2">
    <name type="scientific">Trichothecium roseum</name>
    <dbReference type="NCBI Taxonomy" id="47278"/>
    <lineage>
        <taxon>Eukaryota</taxon>
        <taxon>Fungi</taxon>
        <taxon>Dikarya</taxon>
        <taxon>Ascomycota</taxon>
        <taxon>Pezizomycotina</taxon>
        <taxon>Sordariomycetes</taxon>
        <taxon>Hypocreomycetidae</taxon>
        <taxon>Hypocreales</taxon>
        <taxon>Hypocreales incertae sedis</taxon>
        <taxon>Trichothecium</taxon>
    </lineage>
</organism>
<name>A0ACC0UV57_9HYPO</name>
<keyword evidence="2" id="KW-1185">Reference proteome</keyword>